<evidence type="ECO:0000313" key="4">
    <source>
        <dbReference type="Proteomes" id="UP000182658"/>
    </source>
</evidence>
<feature type="compositionally biased region" description="Basic and acidic residues" evidence="1">
    <location>
        <begin position="394"/>
        <end position="412"/>
    </location>
</feature>
<keyword evidence="4" id="KW-1185">Reference proteome</keyword>
<dbReference type="Gene3D" id="1.10.8.10">
    <property type="entry name" value="DNA helicase RuvA subunit, C-terminal domain"/>
    <property type="match status" value="1"/>
</dbReference>
<dbReference type="InterPro" id="IPR029071">
    <property type="entry name" value="Ubiquitin-like_domsf"/>
</dbReference>
<dbReference type="SUPFAM" id="SSF54236">
    <property type="entry name" value="Ubiquitin-like"/>
    <property type="match status" value="1"/>
</dbReference>
<sequence>MADGAAPEIDLSQLTASQQEALQQYTDVTSQEVSEAIAVLQRSQWNVQIAITKFFDGEGQDPVAEAISAQNGGQPGAGARFDTLIPDGPLGVTFDDIRLQEANLWGVDPHNHDPRTRRIPRTPLAPRVVPQQPTTYRPPFLLSILFAPFRAGYGLLALLFRSVSYILSFLPRQFQVRAIGNSVNGGLKNTNGRRMLMPKDTAARFKREFDEQYGENSLTWFDGGHAQALDAAKKDVKFLLIVLISPEHDDTESFVRGTLLSQDVVEFINDPANNIILWGGNVMDSEAYQVSLEYNCTKFPCSVLACLTPKEGATRMGIIKRVAGPMTPSRYLASLNSAMEKYKPDLEGVRAERVANDFARNLRAEQDAAYERSLATDRERARQRREAEEAAAAEEKRIREEAEAAERQEQKRQQWRKWRATTVAPEPEASVKDAVRLALNMPEGFGGGRVVRRFGRETTLEELYAFVECYPILGAGAEGGDSDEEVTQPEDYTHKYDFRIAQVMPRETLYPDSAVTIAEKVGRGGNLIVEDIPHYESDEE</sequence>
<dbReference type="OrthoDB" id="1026733at2759"/>
<dbReference type="InterPro" id="IPR006577">
    <property type="entry name" value="UAS"/>
</dbReference>
<dbReference type="Gene3D" id="3.10.20.90">
    <property type="entry name" value="Phosphatidylinositol 3-kinase Catalytic Subunit, Chain A, domain 1"/>
    <property type="match status" value="1"/>
</dbReference>
<organism evidence="3 4">
    <name type="scientific">Coniochaeta ligniaria NRRL 30616</name>
    <dbReference type="NCBI Taxonomy" id="1408157"/>
    <lineage>
        <taxon>Eukaryota</taxon>
        <taxon>Fungi</taxon>
        <taxon>Dikarya</taxon>
        <taxon>Ascomycota</taxon>
        <taxon>Pezizomycotina</taxon>
        <taxon>Sordariomycetes</taxon>
        <taxon>Sordariomycetidae</taxon>
        <taxon>Coniochaetales</taxon>
        <taxon>Coniochaetaceae</taxon>
        <taxon>Coniochaeta</taxon>
    </lineage>
</organism>
<feature type="domain" description="UAS" evidence="2">
    <location>
        <begin position="204"/>
        <end position="336"/>
    </location>
</feature>
<dbReference type="SMART" id="SM00594">
    <property type="entry name" value="UAS"/>
    <property type="match status" value="1"/>
</dbReference>
<dbReference type="SUPFAM" id="SSF52833">
    <property type="entry name" value="Thioredoxin-like"/>
    <property type="match status" value="1"/>
</dbReference>
<dbReference type="FunCoup" id="A0A1J7ISM8">
    <property type="interactions" value="27"/>
</dbReference>
<dbReference type="GO" id="GO:0005783">
    <property type="term" value="C:endoplasmic reticulum"/>
    <property type="evidence" value="ECO:0007669"/>
    <property type="project" value="TreeGrafter"/>
</dbReference>
<dbReference type="SUPFAM" id="SSF46934">
    <property type="entry name" value="UBA-like"/>
    <property type="match status" value="1"/>
</dbReference>
<dbReference type="InterPro" id="IPR050730">
    <property type="entry name" value="UBX_domain-protein"/>
</dbReference>
<dbReference type="GO" id="GO:0043130">
    <property type="term" value="F:ubiquitin binding"/>
    <property type="evidence" value="ECO:0007669"/>
    <property type="project" value="TreeGrafter"/>
</dbReference>
<dbReference type="EMBL" id="KV875096">
    <property type="protein sequence ID" value="OIW30639.1"/>
    <property type="molecule type" value="Genomic_DNA"/>
</dbReference>
<evidence type="ECO:0000313" key="3">
    <source>
        <dbReference type="EMBL" id="OIW30639.1"/>
    </source>
</evidence>
<proteinExistence type="predicted"/>
<accession>A0A1J7ISM8</accession>
<dbReference type="GO" id="GO:0036503">
    <property type="term" value="P:ERAD pathway"/>
    <property type="evidence" value="ECO:0007669"/>
    <property type="project" value="TreeGrafter"/>
</dbReference>
<dbReference type="PANTHER" id="PTHR23322">
    <property type="entry name" value="FAS-ASSOCIATED PROTEIN"/>
    <property type="match status" value="1"/>
</dbReference>
<gene>
    <name evidence="3" type="ORF">CONLIGDRAFT_679413</name>
</gene>
<dbReference type="PANTHER" id="PTHR23322:SF1">
    <property type="entry name" value="FAS-ASSOCIATED FACTOR 2"/>
    <property type="match status" value="1"/>
</dbReference>
<dbReference type="InterPro" id="IPR009060">
    <property type="entry name" value="UBA-like_sf"/>
</dbReference>
<dbReference type="STRING" id="1408157.A0A1J7ISM8"/>
<protein>
    <recommendedName>
        <fullName evidence="2">UAS domain-containing protein</fullName>
    </recommendedName>
</protein>
<dbReference type="AlphaFoldDB" id="A0A1J7ISM8"/>
<feature type="region of interest" description="Disordered" evidence="1">
    <location>
        <begin position="394"/>
        <end position="423"/>
    </location>
</feature>
<dbReference type="InterPro" id="IPR036249">
    <property type="entry name" value="Thioredoxin-like_sf"/>
</dbReference>
<dbReference type="Gene3D" id="3.40.30.10">
    <property type="entry name" value="Glutaredoxin"/>
    <property type="match status" value="1"/>
</dbReference>
<dbReference type="InParanoid" id="A0A1J7ISM8"/>
<dbReference type="Proteomes" id="UP000182658">
    <property type="component" value="Unassembled WGS sequence"/>
</dbReference>
<reference evidence="3 4" key="1">
    <citation type="submission" date="2016-10" db="EMBL/GenBank/DDBJ databases">
        <title>Draft genome sequence of Coniochaeta ligniaria NRRL30616, a lignocellulolytic fungus for bioabatement of inhibitors in plant biomass hydrolysates.</title>
        <authorList>
            <consortium name="DOE Joint Genome Institute"/>
            <person name="Jimenez D.J."/>
            <person name="Hector R.E."/>
            <person name="Riley R."/>
            <person name="Sun H."/>
            <person name="Grigoriev I.V."/>
            <person name="Van Elsas J.D."/>
            <person name="Nichols N.N."/>
        </authorList>
    </citation>
    <scope>NUCLEOTIDE SEQUENCE [LARGE SCALE GENOMIC DNA]</scope>
    <source>
        <strain evidence="3 4">NRRL 30616</strain>
    </source>
</reference>
<evidence type="ECO:0000256" key="1">
    <source>
        <dbReference type="SAM" id="MobiDB-lite"/>
    </source>
</evidence>
<name>A0A1J7ISM8_9PEZI</name>
<evidence type="ECO:0000259" key="2">
    <source>
        <dbReference type="SMART" id="SM00594"/>
    </source>
</evidence>
<dbReference type="Pfam" id="PF14555">
    <property type="entry name" value="UBA_4"/>
    <property type="match status" value="1"/>
</dbReference>